<protein>
    <recommendedName>
        <fullName evidence="5">Dolichyl-phosphate-mannose-protein mannosyltransferase</fullName>
    </recommendedName>
</protein>
<evidence type="ECO:0000256" key="1">
    <source>
        <dbReference type="SAM" id="MobiDB-lite"/>
    </source>
</evidence>
<reference evidence="4" key="1">
    <citation type="journal article" date="2019" name="Int. J. Syst. Evol. Microbiol.">
        <title>The Global Catalogue of Microorganisms (GCM) 10K type strain sequencing project: providing services to taxonomists for standard genome sequencing and annotation.</title>
        <authorList>
            <consortium name="The Broad Institute Genomics Platform"/>
            <consortium name="The Broad Institute Genome Sequencing Center for Infectious Disease"/>
            <person name="Wu L."/>
            <person name="Ma J."/>
        </authorList>
    </citation>
    <scope>NUCLEOTIDE SEQUENCE [LARGE SCALE GENOMIC DNA]</scope>
    <source>
        <strain evidence="4">JCM 16548</strain>
    </source>
</reference>
<feature type="compositionally biased region" description="Low complexity" evidence="1">
    <location>
        <begin position="21"/>
        <end position="34"/>
    </location>
</feature>
<feature type="transmembrane region" description="Helical" evidence="2">
    <location>
        <begin position="100"/>
        <end position="124"/>
    </location>
</feature>
<feature type="transmembrane region" description="Helical" evidence="2">
    <location>
        <begin position="136"/>
        <end position="158"/>
    </location>
</feature>
<feature type="transmembrane region" description="Helical" evidence="2">
    <location>
        <begin position="437"/>
        <end position="458"/>
    </location>
</feature>
<feature type="transmembrane region" description="Helical" evidence="2">
    <location>
        <begin position="470"/>
        <end position="489"/>
    </location>
</feature>
<feature type="transmembrane region" description="Helical" evidence="2">
    <location>
        <begin position="214"/>
        <end position="234"/>
    </location>
</feature>
<dbReference type="Proteomes" id="UP001500051">
    <property type="component" value="Unassembled WGS sequence"/>
</dbReference>
<feature type="transmembrane region" description="Helical" evidence="2">
    <location>
        <begin position="243"/>
        <end position="259"/>
    </location>
</feature>
<feature type="transmembrane region" description="Helical" evidence="2">
    <location>
        <begin position="265"/>
        <end position="281"/>
    </location>
</feature>
<feature type="transmembrane region" description="Helical" evidence="2">
    <location>
        <begin position="383"/>
        <end position="405"/>
    </location>
</feature>
<feature type="region of interest" description="Disordered" evidence="1">
    <location>
        <begin position="1"/>
        <end position="60"/>
    </location>
</feature>
<dbReference type="EMBL" id="BAAAYX010000035">
    <property type="protein sequence ID" value="GAA3720194.1"/>
    <property type="molecule type" value="Genomic_DNA"/>
</dbReference>
<evidence type="ECO:0000256" key="2">
    <source>
        <dbReference type="SAM" id="Phobius"/>
    </source>
</evidence>
<keyword evidence="4" id="KW-1185">Reference proteome</keyword>
<feature type="transmembrane region" description="Helical" evidence="2">
    <location>
        <begin position="75"/>
        <end position="94"/>
    </location>
</feature>
<gene>
    <name evidence="3" type="ORF">GCM10022204_45430</name>
</gene>
<feature type="transmembrane region" description="Helical" evidence="2">
    <location>
        <begin position="327"/>
        <end position="345"/>
    </location>
</feature>
<feature type="transmembrane region" description="Helical" evidence="2">
    <location>
        <begin position="293"/>
        <end position="321"/>
    </location>
</feature>
<evidence type="ECO:0000313" key="3">
    <source>
        <dbReference type="EMBL" id="GAA3720194.1"/>
    </source>
</evidence>
<keyword evidence="2" id="KW-1133">Transmembrane helix</keyword>
<dbReference type="RefSeq" id="WP_344814756.1">
    <property type="nucleotide sequence ID" value="NZ_BAAAYX010000035.1"/>
</dbReference>
<proteinExistence type="predicted"/>
<evidence type="ECO:0000313" key="4">
    <source>
        <dbReference type="Proteomes" id="UP001500051"/>
    </source>
</evidence>
<sequence>MTDVVAAPAPGPDTLVRARPTDQPTTDQPTTDQPTADRPNPGQKADDRPTAAGSDPSPPRPVGVTLLTALRSQGWLAGLPLLAALLWTLGFLGADPREMGSFGLVSLFTAATAGGLLLLVGGFLASLYRNKREWVLGLYLVTYIFLIHGTPAVLYGTLRYSWAYKHVGIVDYILRTGTVDPSIAVGEIYHNWPGFFAASALLTSLAGSPDALRIATWAPVAFNLMNLVVLRYVYRGLTRSKRLIWLSLFFFFIINWVGQDYFSPQAMAYVLYLACIGLLIRKTTLRKRQLIPFLLIVAVVAASHQITPMMLLLAITALVVLRRTSGWYLPVLGGILVAAWAFTAARDYTLPNIMELVVGLGQPVSNANETLEKTSSIAAGSQLVVIWAGRSVVVLATVMALVGAWRSWRVRGLRVTAVLLMVLPGMLVLMTGFGGEVLFRAFLFAAPFIAFLAAAACLPRDGRGFPWRNLVATVALTAVLVPGFLLAYYGKERQNYFTPGEVSALTWVQENARPGSLLVEGSRNYPTQFKNYERFTYVPIDREPEGSWREMLADPADKLDDWLSDPRYTDAYVLITRSQKIAVDTLGSMPIGSLEDIEIALRQSPDFTVAYDHGDAVIFVLADQAGR</sequence>
<keyword evidence="2" id="KW-0812">Transmembrane</keyword>
<name>A0ABP7ELS4_9ACTN</name>
<comment type="caution">
    <text evidence="3">The sequence shown here is derived from an EMBL/GenBank/DDBJ whole genome shotgun (WGS) entry which is preliminary data.</text>
</comment>
<keyword evidence="2" id="KW-0472">Membrane</keyword>
<feature type="transmembrane region" description="Helical" evidence="2">
    <location>
        <begin position="411"/>
        <end position="430"/>
    </location>
</feature>
<evidence type="ECO:0008006" key="5">
    <source>
        <dbReference type="Google" id="ProtNLM"/>
    </source>
</evidence>
<organism evidence="3 4">
    <name type="scientific">Microlunatus aurantiacus</name>
    <dbReference type="NCBI Taxonomy" id="446786"/>
    <lineage>
        <taxon>Bacteria</taxon>
        <taxon>Bacillati</taxon>
        <taxon>Actinomycetota</taxon>
        <taxon>Actinomycetes</taxon>
        <taxon>Propionibacteriales</taxon>
        <taxon>Propionibacteriaceae</taxon>
        <taxon>Microlunatus</taxon>
    </lineage>
</organism>
<accession>A0ABP7ELS4</accession>